<keyword evidence="3 5" id="KW-1133">Transmembrane helix</keyword>
<dbReference type="PANTHER" id="PTHR30249:SF0">
    <property type="entry name" value="PLASTIDAL GLYCOLATE_GLYCERATE TRANSLOCATOR 1, CHLOROPLASTIC"/>
    <property type="match status" value="1"/>
</dbReference>
<comment type="caution">
    <text evidence="6">The sequence shown here is derived from an EMBL/GenBank/DDBJ whole genome shotgun (WGS) entry which is preliminary data.</text>
</comment>
<keyword evidence="4 5" id="KW-0472">Membrane</keyword>
<evidence type="ECO:0000256" key="1">
    <source>
        <dbReference type="ARBA" id="ARBA00004141"/>
    </source>
</evidence>
<evidence type="ECO:0000256" key="3">
    <source>
        <dbReference type="ARBA" id="ARBA00022989"/>
    </source>
</evidence>
<name>A0ABX1PIR2_9RHOO</name>
<gene>
    <name evidence="6" type="ORF">GO606_06655</name>
</gene>
<evidence type="ECO:0000313" key="6">
    <source>
        <dbReference type="EMBL" id="NMG24415.1"/>
    </source>
</evidence>
<feature type="transmembrane region" description="Helical" evidence="5">
    <location>
        <begin position="72"/>
        <end position="91"/>
    </location>
</feature>
<protein>
    <submittedName>
        <fullName evidence="6">LrgB family protein</fullName>
    </submittedName>
</protein>
<feature type="transmembrane region" description="Helical" evidence="5">
    <location>
        <begin position="212"/>
        <end position="235"/>
    </location>
</feature>
<dbReference type="Proteomes" id="UP000615989">
    <property type="component" value="Unassembled WGS sequence"/>
</dbReference>
<feature type="transmembrane region" description="Helical" evidence="5">
    <location>
        <begin position="103"/>
        <end position="125"/>
    </location>
</feature>
<evidence type="ECO:0000256" key="2">
    <source>
        <dbReference type="ARBA" id="ARBA00022692"/>
    </source>
</evidence>
<dbReference type="InterPro" id="IPR007300">
    <property type="entry name" value="CidB/LrgB"/>
</dbReference>
<feature type="transmembrane region" description="Helical" evidence="5">
    <location>
        <begin position="41"/>
        <end position="60"/>
    </location>
</feature>
<evidence type="ECO:0000313" key="7">
    <source>
        <dbReference type="Proteomes" id="UP000615989"/>
    </source>
</evidence>
<keyword evidence="2 5" id="KW-0812">Transmembrane</keyword>
<dbReference type="RefSeq" id="WP_169117820.1">
    <property type="nucleotide sequence ID" value="NZ_WTVG02000036.1"/>
</dbReference>
<keyword evidence="7" id="KW-1185">Reference proteome</keyword>
<feature type="transmembrane region" description="Helical" evidence="5">
    <location>
        <begin position="12"/>
        <end position="34"/>
    </location>
</feature>
<dbReference type="Pfam" id="PF04172">
    <property type="entry name" value="LrgB"/>
    <property type="match status" value="1"/>
</dbReference>
<evidence type="ECO:0000256" key="4">
    <source>
        <dbReference type="ARBA" id="ARBA00023136"/>
    </source>
</evidence>
<feature type="transmembrane region" description="Helical" evidence="5">
    <location>
        <begin position="158"/>
        <end position="178"/>
    </location>
</feature>
<dbReference type="PANTHER" id="PTHR30249">
    <property type="entry name" value="PUTATIVE SEROTONIN TRANSPORTER"/>
    <property type="match status" value="1"/>
</dbReference>
<reference evidence="6" key="1">
    <citation type="submission" date="2019-12" db="EMBL/GenBank/DDBJ databases">
        <title>Comparative genomics gives insights into the taxonomy of the Azoarcus-Aromatoleum group and reveals separate origins of nif in the plant-associated Azoarcus and non-plant-associated Aromatoleum sub-groups.</title>
        <authorList>
            <person name="Lafos M."/>
            <person name="Maluk M."/>
            <person name="Batista M."/>
            <person name="Junghare M."/>
            <person name="Carmona M."/>
            <person name="Faoro H."/>
            <person name="Cruz L.M."/>
            <person name="Battistoni F."/>
            <person name="De Souza E."/>
            <person name="Pedrosa F."/>
            <person name="Chen W.-M."/>
            <person name="Poole P.S."/>
            <person name="Dixon R.A."/>
            <person name="James E.K."/>
        </authorList>
    </citation>
    <scope>NUCLEOTIDE SEQUENCE</scope>
    <source>
        <strain evidence="6">LuFRes1</strain>
    </source>
</reference>
<accession>A0ABX1PIR2</accession>
<sequence>MTPVLGEIWVYLSATPLLGLTLTLLAYQAALWLYRRANHHPLLNPVMLAVIMLVLVLSVTDTSYETYFDGAQFVHFLLGPATVALAIPLYAQWGRLRSMLVPLLATLVAGSLTAALSAVGIAALLGASRESMMSLAPKSVTTPIAMGVAERLGGLPSLTAVLVICTGILGAICARYVYRMLRIDDHAVRGFAIGIASHGIGTARAFQVSEQAGAFAALGMGLNGLLTAASLPWVLPWLERLTG</sequence>
<dbReference type="EMBL" id="WTVG01000013">
    <property type="protein sequence ID" value="NMG24415.1"/>
    <property type="molecule type" value="Genomic_DNA"/>
</dbReference>
<comment type="subcellular location">
    <subcellularLocation>
        <location evidence="1">Membrane</location>
        <topology evidence="1">Multi-pass membrane protein</topology>
    </subcellularLocation>
</comment>
<organism evidence="6 7">
    <name type="scientific">Aromatoleum anaerobium</name>
    <dbReference type="NCBI Taxonomy" id="182180"/>
    <lineage>
        <taxon>Bacteria</taxon>
        <taxon>Pseudomonadati</taxon>
        <taxon>Pseudomonadota</taxon>
        <taxon>Betaproteobacteria</taxon>
        <taxon>Rhodocyclales</taxon>
        <taxon>Rhodocyclaceae</taxon>
        <taxon>Aromatoleum</taxon>
    </lineage>
</organism>
<proteinExistence type="predicted"/>
<evidence type="ECO:0000256" key="5">
    <source>
        <dbReference type="SAM" id="Phobius"/>
    </source>
</evidence>